<feature type="signal peptide" evidence="3">
    <location>
        <begin position="1"/>
        <end position="18"/>
    </location>
</feature>
<feature type="disulfide bond" evidence="2">
    <location>
        <begin position="2602"/>
        <end position="2612"/>
    </location>
</feature>
<dbReference type="SMART" id="SM00181">
    <property type="entry name" value="EGF"/>
    <property type="match status" value="70"/>
</dbReference>
<feature type="disulfide bond" evidence="2">
    <location>
        <begin position="3454"/>
        <end position="3464"/>
    </location>
</feature>
<accession>A0ABQ9I0F9</accession>
<dbReference type="InterPro" id="IPR003645">
    <property type="entry name" value="Fol_N"/>
</dbReference>
<name>A0ABQ9I0F9_9NEOP</name>
<evidence type="ECO:0000313" key="6">
    <source>
        <dbReference type="Proteomes" id="UP001159363"/>
    </source>
</evidence>
<feature type="domain" description="EGF-like" evidence="4">
    <location>
        <begin position="2431"/>
        <end position="2469"/>
    </location>
</feature>
<feature type="domain" description="EGF-like" evidence="4">
    <location>
        <begin position="3599"/>
        <end position="3637"/>
    </location>
</feature>
<comment type="caution">
    <text evidence="2">Lacks conserved residue(s) required for the propagation of feature annotation.</text>
</comment>
<dbReference type="SUPFAM" id="SSF90148">
    <property type="entry name" value="DPY module"/>
    <property type="match status" value="27"/>
</dbReference>
<feature type="disulfide bond" evidence="2">
    <location>
        <begin position="689"/>
        <end position="699"/>
    </location>
</feature>
<dbReference type="InterPro" id="IPR000742">
    <property type="entry name" value="EGF"/>
</dbReference>
<feature type="domain" description="EGF-like" evidence="4">
    <location>
        <begin position="3392"/>
        <end position="3430"/>
    </location>
</feature>
<feature type="domain" description="EGF-like" evidence="4">
    <location>
        <begin position="2963"/>
        <end position="3001"/>
    </location>
</feature>
<feature type="domain" description="EGF-like" evidence="4">
    <location>
        <begin position="1110"/>
        <end position="1147"/>
    </location>
</feature>
<feature type="domain" description="EGF-like" evidence="4">
    <location>
        <begin position="2008"/>
        <end position="2046"/>
    </location>
</feature>
<dbReference type="PANTHER" id="PTHR22963:SF39">
    <property type="entry name" value="DUMPY"/>
    <property type="match status" value="1"/>
</dbReference>
<dbReference type="PANTHER" id="PTHR22963">
    <property type="entry name" value="ENDOGLIN-RELATED"/>
    <property type="match status" value="1"/>
</dbReference>
<dbReference type="Pfam" id="PF21164">
    <property type="entry name" value="Dumpy_DPY"/>
    <property type="match status" value="35"/>
</dbReference>
<feature type="domain" description="EGF-like" evidence="4">
    <location>
        <begin position="3767"/>
        <end position="3804"/>
    </location>
</feature>
<feature type="domain" description="EGF-like" evidence="4">
    <location>
        <begin position="3282"/>
        <end position="3320"/>
    </location>
</feature>
<keyword evidence="2" id="KW-0245">EGF-like domain</keyword>
<feature type="domain" description="EGF-like" evidence="4">
    <location>
        <begin position="489"/>
        <end position="526"/>
    </location>
</feature>
<dbReference type="SMART" id="SM00274">
    <property type="entry name" value="FOLN"/>
    <property type="match status" value="29"/>
</dbReference>
<feature type="disulfide bond" evidence="2">
    <location>
        <begin position="906"/>
        <end position="916"/>
    </location>
</feature>
<feature type="domain" description="EGF-like" evidence="4">
    <location>
        <begin position="1540"/>
        <end position="1577"/>
    </location>
</feature>
<dbReference type="PROSITE" id="PS01186">
    <property type="entry name" value="EGF_2"/>
    <property type="match status" value="31"/>
</dbReference>
<feature type="disulfide bond" evidence="2">
    <location>
        <begin position="147"/>
        <end position="157"/>
    </location>
</feature>
<feature type="domain" description="EGF-like" evidence="4">
    <location>
        <begin position="192"/>
        <end position="230"/>
    </location>
</feature>
<feature type="disulfide bond" evidence="2">
    <location>
        <begin position="1326"/>
        <end position="1336"/>
    </location>
</feature>
<feature type="domain" description="EGF-like" evidence="4">
    <location>
        <begin position="2384"/>
        <end position="2421"/>
    </location>
</feature>
<feature type="domain" description="EGF-like" evidence="4">
    <location>
        <begin position="3707"/>
        <end position="3746"/>
    </location>
</feature>
<feature type="domain" description="EGF-like" evidence="4">
    <location>
        <begin position="2177"/>
        <end position="2214"/>
    </location>
</feature>
<feature type="domain" description="EGF-like" evidence="4">
    <location>
        <begin position="430"/>
        <end position="468"/>
    </location>
</feature>
<feature type="domain" description="EGF-like" evidence="4">
    <location>
        <begin position="844"/>
        <end position="882"/>
    </location>
</feature>
<feature type="domain" description="EGF-like" evidence="4">
    <location>
        <begin position="2599"/>
        <end position="2636"/>
    </location>
</feature>
<feature type="domain" description="EGF-like" evidence="4">
    <location>
        <begin position="3658"/>
        <end position="3695"/>
    </location>
</feature>
<feature type="domain" description="EGF-like" evidence="4">
    <location>
        <begin position="2539"/>
        <end position="2578"/>
    </location>
</feature>
<feature type="disulfide bond" evidence="2">
    <location>
        <begin position="2180"/>
        <end position="2190"/>
    </location>
</feature>
<feature type="domain" description="EGF-like" evidence="4">
    <location>
        <begin position="1900"/>
        <end position="1939"/>
    </location>
</feature>
<feature type="domain" description="EGF-like" evidence="4">
    <location>
        <begin position="84"/>
        <end position="123"/>
    </location>
</feature>
<evidence type="ECO:0000256" key="1">
    <source>
        <dbReference type="ARBA" id="ARBA00023157"/>
    </source>
</evidence>
<feature type="domain" description="EGF-like" evidence="4">
    <location>
        <begin position="686"/>
        <end position="723"/>
    </location>
</feature>
<organism evidence="5 6">
    <name type="scientific">Dryococelus australis</name>
    <dbReference type="NCBI Taxonomy" id="614101"/>
    <lineage>
        <taxon>Eukaryota</taxon>
        <taxon>Metazoa</taxon>
        <taxon>Ecdysozoa</taxon>
        <taxon>Arthropoda</taxon>
        <taxon>Hexapoda</taxon>
        <taxon>Insecta</taxon>
        <taxon>Pterygota</taxon>
        <taxon>Neoptera</taxon>
        <taxon>Polyneoptera</taxon>
        <taxon>Phasmatodea</taxon>
        <taxon>Verophasmatodea</taxon>
        <taxon>Anareolatae</taxon>
        <taxon>Phasmatidae</taxon>
        <taxon>Eurycanthinae</taxon>
        <taxon>Dryococelus</taxon>
    </lineage>
</organism>
<feature type="domain" description="EGF-like" evidence="4">
    <location>
        <begin position="1263"/>
        <end position="1302"/>
    </location>
</feature>
<evidence type="ECO:0000313" key="5">
    <source>
        <dbReference type="EMBL" id="KAJ8890114.1"/>
    </source>
</evidence>
<feature type="disulfide bond" evidence="2">
    <location>
        <begin position="1963"/>
        <end position="1973"/>
    </location>
</feature>
<dbReference type="SUPFAM" id="SSF57184">
    <property type="entry name" value="Growth factor receptor domain"/>
    <property type="match status" value="5"/>
</dbReference>
<feature type="domain" description="EGF-like" evidence="4">
    <location>
        <begin position="626"/>
        <end position="665"/>
    </location>
</feature>
<feature type="disulfide bond" evidence="2">
    <location>
        <begin position="1750"/>
        <end position="1760"/>
    </location>
</feature>
<dbReference type="PROSITE" id="PS50026">
    <property type="entry name" value="EGF_3"/>
    <property type="match status" value="47"/>
</dbReference>
<feature type="domain" description="EGF-like" evidence="4">
    <location>
        <begin position="1371"/>
        <end position="1409"/>
    </location>
</feature>
<feature type="disulfide bond" evidence="2">
    <location>
        <begin position="2818"/>
        <end position="2828"/>
    </location>
</feature>
<feature type="domain" description="EGF-like" evidence="4">
    <location>
        <begin position="2756"/>
        <end position="2794"/>
    </location>
</feature>
<feature type="disulfide bond" evidence="2">
    <location>
        <begin position="1113"/>
        <end position="1123"/>
    </location>
</feature>
<feature type="domain" description="EGF-like" evidence="4">
    <location>
        <begin position="1688"/>
        <end position="1726"/>
    </location>
</feature>
<feature type="domain" description="EGF-like" evidence="4">
    <location>
        <begin position="2815"/>
        <end position="2852"/>
    </location>
</feature>
<gene>
    <name evidence="5" type="ORF">PR048_009621</name>
</gene>
<feature type="domain" description="EGF-like" evidence="4">
    <location>
        <begin position="144"/>
        <end position="181"/>
    </location>
</feature>
<feature type="disulfide bond" evidence="2">
    <location>
        <begin position="492"/>
        <end position="502"/>
    </location>
</feature>
<feature type="domain" description="EGF-like" evidence="4">
    <location>
        <begin position="3235"/>
        <end position="3272"/>
    </location>
</feature>
<feature type="disulfide bond" evidence="2">
    <location>
        <begin position="3661"/>
        <end position="3671"/>
    </location>
</feature>
<keyword evidence="3" id="KW-0732">Signal</keyword>
<feature type="domain" description="EGF-like" evidence="4">
    <location>
        <begin position="1794"/>
        <end position="1832"/>
    </location>
</feature>
<keyword evidence="1 2" id="KW-1015">Disulfide bond</keyword>
<dbReference type="InterPro" id="IPR009030">
    <property type="entry name" value="Growth_fac_rcpt_cys_sf"/>
</dbReference>
<dbReference type="EMBL" id="JARBHB010000003">
    <property type="protein sequence ID" value="KAJ8890114.1"/>
    <property type="molecule type" value="Genomic_DNA"/>
</dbReference>
<dbReference type="SMART" id="SM00179">
    <property type="entry name" value="EGF_CA"/>
    <property type="match status" value="18"/>
</dbReference>
<feature type="domain" description="EGF-like" evidence="4">
    <location>
        <begin position="903"/>
        <end position="940"/>
    </location>
</feature>
<feature type="domain" description="EGF-like" evidence="4">
    <location>
        <begin position="1481"/>
        <end position="1519"/>
    </location>
</feature>
<keyword evidence="6" id="KW-1185">Reference proteome</keyword>
<evidence type="ECO:0000259" key="4">
    <source>
        <dbReference type="PROSITE" id="PS50026"/>
    </source>
</evidence>
<feature type="domain" description="EGF-like" evidence="4">
    <location>
        <begin position="1157"/>
        <end position="1195"/>
    </location>
</feature>
<feature type="domain" description="EGF-like" evidence="4">
    <location>
        <begin position="3022"/>
        <end position="3059"/>
    </location>
</feature>
<feature type="domain" description="EGF-like" evidence="4">
    <location>
        <begin position="2646"/>
        <end position="2684"/>
    </location>
</feature>
<feature type="domain" description="EGF-like" evidence="4">
    <location>
        <begin position="1747"/>
        <end position="1784"/>
    </location>
</feature>
<feature type="domain" description="EGF-like" evidence="4">
    <location>
        <begin position="3175"/>
        <end position="3214"/>
    </location>
</feature>
<feature type="chain" id="PRO_5047166726" description="EGF-like domain-containing protein" evidence="3">
    <location>
        <begin position="19"/>
        <end position="3846"/>
    </location>
</feature>
<feature type="domain" description="EGF-like" evidence="4">
    <location>
        <begin position="734"/>
        <end position="772"/>
    </location>
</feature>
<feature type="disulfide bond" evidence="2">
    <location>
        <begin position="3025"/>
        <end position="3035"/>
    </location>
</feature>
<feature type="domain" description="EGF-like" evidence="4">
    <location>
        <begin position="2325"/>
        <end position="2363"/>
    </location>
</feature>
<feature type="domain" description="EGF-like" evidence="4">
    <location>
        <begin position="536"/>
        <end position="574"/>
    </location>
</feature>
<feature type="domain" description="EGF-like" evidence="4">
    <location>
        <begin position="1051"/>
        <end position="1089"/>
    </location>
</feature>
<feature type="domain" description="EGF-like" evidence="4">
    <location>
        <begin position="1323"/>
        <end position="1360"/>
    </location>
</feature>
<feature type="domain" description="EGF-like" evidence="4">
    <location>
        <begin position="3451"/>
        <end position="3488"/>
    </location>
</feature>
<evidence type="ECO:0000256" key="3">
    <source>
        <dbReference type="SAM" id="SignalP"/>
    </source>
</evidence>
<feature type="disulfide bond" evidence="2">
    <location>
        <begin position="3770"/>
        <end position="3780"/>
    </location>
</feature>
<dbReference type="InterPro" id="IPR001881">
    <property type="entry name" value="EGF-like_Ca-bd_dom"/>
</dbReference>
<feature type="disulfide bond" evidence="2">
    <location>
        <begin position="1543"/>
        <end position="1553"/>
    </location>
</feature>
<evidence type="ECO:0000256" key="2">
    <source>
        <dbReference type="PROSITE-ProRule" id="PRU00076"/>
    </source>
</evidence>
<sequence length="3846" mass="404757">MHPLHNVYLLACIAIINAHSITVGKGATTTQEAYNYMSIITFTPIFHKSSAHHICFISKQIIWLSQIFHVVYNSFPAKPQTPEYTNPCEPSPCGANAVCREQNGAGSCTCHRDYIGNPYEGCRPECTINSDCTSNMACISNKCQDPCPGTCGQNADCQVVNHLPSCTCRPGYTGDPFRYCNVQAAEPVVEEPGDPCSPSPCGPNSQCREVNGQAVCSCLPTYIGSPPGCRPECVVSSECPQKKACVNQKCVDPCPGTCGLNTRCEVINHSPICSCQQGYTGDPFSRCYPISGAQCNVINHTPVCTCPEGYTGDPFTNCYPKPPPPPEPEVKDPCIPSPCGANAQCKDGVCTCLAEYQGDPYSGCRPECVLNEDCPRDRACIRNKCADPCPGTCGTQAVCSVINHIPICSCPDGFSGNPFISCAAVHAPVTTQPCNPSPCGPNSQCREINGQAVCSCVPGYIGSPPACRPECVVSSDCNLNEACSNQKCRDPCPGTCGVGARCQVINHNPICSCPPRYSGDPFLRCIPIPNTPPPPPVNSCQPSPCGPNAQCQIAGDSPSCSCLPEYNGSPPNCRPECASNSECASHLACINQKCRDPCPGSCGANAECRVVSHTPNCICTPTLVERPTPCEPSPCGANAICREQNGAGSCTCQRDYIGNPYEGCRPECTINSDCTSNMACISNKCQDPCPGTCGQNADCQVVNHLPSCTCRPGYTGDPFRYCNIQAVEPVVEERGDPCRPSPCGPNSQCREVNGQAVCSCLPTYIGSPPGCRPECVVSSECAQNRACVNQKCVDPCPGTCGLNTRCEVINHSPICSCQQGFTGDPFSRCYHLPAIELPPKTPTYMNPCVPSPCGPNSQCRDIGSAPSCSCLPNYMGSPPNCRPECVISSECPSNRACMREKCRDPCPGSCGAGAQCNVINHTPVCTCPEGYTGDPFTNCYPKPPPPPEPEVKDPCIPSPCGANAQCKDGVCTCLAEYQGDPYSGCRPECVLNEDCPRDTACIRNKCVDPCPGTCGTQAVCSVVNHIPICSCPDGFSGNPFISCAAVQAPVTTQPCNPSPCGPNSQCREINGQAVCSCVPGYIGSPPACRPECVVSSDCNLNEACSNQKCRDPCPGTCGVGARCQVINHNPICSCPPRYSGDPFLRCIPIPDTPPPPPVNPCQPSPCGPNAQCQIAGDSPSCSCLPEYNGSPPNCRPECASNSECASHLACINQKCRDPCPGSCGANAECRVVSHTPNCACLSGYFGDPFRGCYEQQTSVPKERPTPCFPSPCGANAVCREQNGAGSCTCLQDYVGNPYEGCRPECILNTDCASNKACISNKCQDPCPGTCGQNADCQVVNHLPSCTCRPGYTGDPFRYCNVQAAEPVVEEPGDPCSPSPCGPNSQCREVNGQAVCSCLPTYIGSPPGCRPECVVSSECPQKKACVNQKCVDPCPGTCGLNTRCEVINHSPICSCQQSYTGDPFTRCYTLPPPQPTPTPPAYVNPCAPSPCGPNSQCRDIGGAPSCSCLPNYMGSPPNCRPECVISSECPSNRACMREKCRDPCPGSCGAGAQCNVINHTPVCTCPEGYTGDPFTNCYPKPPPPPEPEVKDPCIPSPCGANAQCKDGVCTCLAEYQGDPYSGCRPECVLNEDCPRDRACIRNKCADPCPGTCGTQAVCSVVNHIPICSCPDGFSGNPFISCAAVQAPVTTQPCNPSPCGPNSQCREINGQAVCSCVPGYIGSPPACRPECVVSSDCNLNEACSNQKCRDPCPGTCGVGARCQVINHNPICSCPPRYSGDPFLRCIPIPDTPPPPPVNPCQPSPCGPNAQCQIAGDSPSCSCLPEYNGSPPNCRPECASNSDCASHLACINQKCRDPCPGSCGANAECRVVSHTPNCACLSGYFGDPFRGCYEQQTSVPKERPTPCFPSPCGANAVCREQNGAGSCTCLQDYVGNPYEGCRPECILNTDCASNKACISNKCQDPCPGTCGQNADCQVVNHLPSCTCRPGYTGDPFRYCNVQAAEPVVEEPGDPCSPSPCGPNSQCREVNGQAVCSCLPTYIGSPPGCRPECVVSSECPQKKACVNQKCVDPCPGTCGLNTRCEVINHSPICSCQQSYTGDPFTRCYTLPPPQPTPTPPAYVNPCAPSPCGPNSQCRDIGGAPSCSCLPNYMGSPPNCRPECVISSECPSNRACMREKCRDPCPGSCGAGAQCNVINHTPVCTCPEGYTGDPFTNCYPKPPPPPEPEVKDPCIPSPCGANAQCKDGVCACLAEYQGDPYSGCRPECVLNEDCPRDRACIRNKCADPCPGTCGTQAVCSVVNHIPICSCPDGFSGNPFISCAAVQAPVTTQPCNPSPCGPNSQCREINGQAVCSCVPGYIGSPPACRPECVVSSDCNLNEACSNQKCRDPCPGTCGVGARCQVINHNPICSCPPRYSGDPFLRCIPIPDTPPPPPVNPCQPSPCGPNAQCQIAGDSPSCSCLPEYNGSPPNCRPECASNSECASHLACINQKCRDPCPGSCGANTECRVVSHTPNCACLSGYFGDPFRLCVIREVTQGRPVERQDPCIPSPCGANTICKEQNRAGSCICLPEYIGNPYEGCRPECVVNTDCASNKACISNKCQDPCPGTCGQNADCQVVNHLPSCTCQPGYSGDPFRYCSQLREPPTATPGDPCSPSPCGPNSQCREVNGQAVCSCLPTYIGSPPGCRPECVVSSECAQNKACVNQKCVDPCPGTCGVNTRCEVINHSPICICQQGFTGDPFTRCYMLPPPQPTPTPPAYMNPCVPSPCGPNSQCRDIGGVPSCSCLPNYMGSPPNCRPECVISSECPSNRACMREKCRDPCPGSCGAGAQCNVINHTPVCTCPEGYTGDPFTNCYPKPPPPPEPEVKDPCIPSPCGANAQCKDGVCTCLAEYQGDPYSGCRPECVLNEDCPRDRACIRNKCADPCPGTCGTQAVCSVVNHIPICSCPDGFSGNPFISCAAVQAPVTTQPCNPSPCGPNSQCREINGQAVCSCVPGYIGSPPACRPECVVSSDCNLNEACSNQKCRDPCPGTCGVGARCQVINHNPICSCPPRYSGDPFLRCIPISDTPPPPPVNPCQPSPCGPNAQCQIAGDSPSCSCLPEYNGSPPNCRPECASNSECASHLACINQKCRDPCPGSCGANTECRVVSHTPNCACLSGYSGDPFRLCVILPQGRPLERQDPCIPSPCGANTICKEQNRAGSCICLPEYIGNPYEGCRPECVVNTDCASNKACISNKCQDPCPGTCGQNADCQVVNHLPSCICQPGYSGDPFRYCSQLREPPTATPGDPCSPSPCGPNSQCHEVNGQAVCSCLPTYIGSPPGCRPECVVSSECPQKKACVNQKCVDPCPGTCGLNTRCEVINHSPICSCQQGYTGDPFSRCYTLPPSPPSPTPPAYVNPCIPSPCGPNSQCRDIGGAPSCSCLPNYMGSPPNCRPECVISSECPSNRACMREKCRDPCPGSCGAGAQCNVINHTPVCTCPEGYTGDPFTNCYPKPPPPPEPEVKDPCIPSPCGANAQCKDGVCTCLAEYQGDPYSGCRPECVLNEDCPRDRACIRNKCADPCPGTCGTQAVCSVVNHIPICSCPDGFSGNPFISCAAVQAPVTTQPCNPSPCGPNSQCREINGQAVCSCVPGFIGSPPACRPECVTSLECNQNEACINQKCVDPCPGTCGLQARCQVINHNPVCSCAPGFTGDPFTRCYPRPVELEPSPAPRDPCQPSPCGPNSQCRVSADGSPSCSCLPSFLGSAPYCRPECVINSECASHVACINQKCLDPCPGSCGQNAECRVALHTPNCACPTGFTGDPFTFCIPALSKYWHRSLLKCLIPLLDVNDHVKNIRKDVFKCRCQHICQ</sequence>
<dbReference type="InterPro" id="IPR048407">
    <property type="entry name" value="Dumpy_DPY"/>
</dbReference>
<protein>
    <recommendedName>
        <fullName evidence="4">EGF-like domain-containing protein</fullName>
    </recommendedName>
</protein>
<proteinExistence type="predicted"/>
<feature type="domain" description="EGF-like" evidence="4">
    <location>
        <begin position="1960"/>
        <end position="1997"/>
    </location>
</feature>
<dbReference type="Proteomes" id="UP001159363">
    <property type="component" value="Chromosome 3"/>
</dbReference>
<feature type="domain" description="EGF-like" evidence="4">
    <location>
        <begin position="2118"/>
        <end position="2156"/>
    </location>
</feature>
<feature type="domain" description="EGF-like" evidence="4">
    <location>
        <begin position="3069"/>
        <end position="3107"/>
    </location>
</feature>
<reference evidence="5 6" key="1">
    <citation type="submission" date="2023-02" db="EMBL/GenBank/DDBJ databases">
        <title>LHISI_Scaffold_Assembly.</title>
        <authorList>
            <person name="Stuart O.P."/>
            <person name="Cleave R."/>
            <person name="Magrath M.J.L."/>
            <person name="Mikheyev A.S."/>
        </authorList>
    </citation>
    <scope>NUCLEOTIDE SEQUENCE [LARGE SCALE GENOMIC DNA]</scope>
    <source>
        <strain evidence="5">Daus_M_001</strain>
        <tissue evidence="5">Leg muscle</tissue>
    </source>
</reference>
<comment type="caution">
    <text evidence="5">The sequence shown here is derived from an EMBL/GenBank/DDBJ whole genome shotgun (WGS) entry which is preliminary data.</text>
</comment>
<feature type="disulfide bond" evidence="2">
    <location>
        <begin position="3238"/>
        <end position="3248"/>
    </location>
</feature>
<feature type="disulfide bond" evidence="2">
    <location>
        <begin position="2387"/>
        <end position="2397"/>
    </location>
</feature>